<evidence type="ECO:0000256" key="2">
    <source>
        <dbReference type="SAM" id="SignalP"/>
    </source>
</evidence>
<evidence type="ECO:0000256" key="1">
    <source>
        <dbReference type="SAM" id="MobiDB-lite"/>
    </source>
</evidence>
<gene>
    <name evidence="3" type="ORF">GMO_18420</name>
</gene>
<reference evidence="3 4" key="1">
    <citation type="submission" date="2011-10" db="EMBL/GenBank/DDBJ databases">
        <title>Genome sequence of Gluconobacter morbifer G707, isolated from Drosophila gut.</title>
        <authorList>
            <person name="Lee W.-J."/>
            <person name="Kim E.-K."/>
        </authorList>
    </citation>
    <scope>NUCLEOTIDE SEQUENCE [LARGE SCALE GENOMIC DNA]</scope>
    <source>
        <strain evidence="3 4">G707</strain>
    </source>
</reference>
<dbReference type="AlphaFoldDB" id="G6XJH0"/>
<dbReference type="Proteomes" id="UP000004949">
    <property type="component" value="Unassembled WGS sequence"/>
</dbReference>
<comment type="caution">
    <text evidence="3">The sequence shown here is derived from an EMBL/GenBank/DDBJ whole genome shotgun (WGS) entry which is preliminary data.</text>
</comment>
<feature type="signal peptide" evidence="2">
    <location>
        <begin position="1"/>
        <end position="24"/>
    </location>
</feature>
<protein>
    <recommendedName>
        <fullName evidence="5">Lipoprotein</fullName>
    </recommendedName>
</protein>
<dbReference type="PATRIC" id="fig|1088869.3.peg.1838"/>
<feature type="region of interest" description="Disordered" evidence="1">
    <location>
        <begin position="288"/>
        <end position="349"/>
    </location>
</feature>
<evidence type="ECO:0000313" key="3">
    <source>
        <dbReference type="EMBL" id="EHH68075.1"/>
    </source>
</evidence>
<keyword evidence="4" id="KW-1185">Reference proteome</keyword>
<accession>G6XJH0</accession>
<keyword evidence="2" id="KW-0732">Signal</keyword>
<sequence length="349" mass="36080">MRRFLPILLPLCLGGCFSMPHPFADPGPQARHLAVANLPPARLAVPTPTASLLSDDAAKLWAHDVAEAMVGQSVPAIAQPKKPGDWWLQLSATVKAGAVVPHYVIMTPQGKARAEADGAAIDMAGWSAGDVTALKGAATQEAPELANLLTGIQADTMRQDPHSLMHRAAKVYFAGVTGAPGDGNTSLSRAFYSSLPDKINSIQTTAKGADYTVRGTVKLTSAPPGKVGMTVQHIEIVWHVLTPDGKEAGAATQLHDIPAHSLDGAWGDTAAMAAEEAADGVRTIITNYSGREHKPLPPPGKDTKAPPAATQSSPDVLNSPDHSASGSPTQTVTPTAQSGTNVASAPPAK</sequence>
<dbReference type="RefSeq" id="WP_008851989.1">
    <property type="nucleotide sequence ID" value="NZ_AGQV01000005.1"/>
</dbReference>
<dbReference type="eggNOG" id="ENOG5032WQ2">
    <property type="taxonomic scope" value="Bacteria"/>
</dbReference>
<feature type="compositionally biased region" description="Polar residues" evidence="1">
    <location>
        <begin position="309"/>
        <end position="343"/>
    </location>
</feature>
<evidence type="ECO:0000313" key="4">
    <source>
        <dbReference type="Proteomes" id="UP000004949"/>
    </source>
</evidence>
<feature type="chain" id="PRO_5003489603" description="Lipoprotein" evidence="2">
    <location>
        <begin position="25"/>
        <end position="349"/>
    </location>
</feature>
<organism evidence="3 4">
    <name type="scientific">Gluconobacter morbifer G707</name>
    <dbReference type="NCBI Taxonomy" id="1088869"/>
    <lineage>
        <taxon>Bacteria</taxon>
        <taxon>Pseudomonadati</taxon>
        <taxon>Pseudomonadota</taxon>
        <taxon>Alphaproteobacteria</taxon>
        <taxon>Acetobacterales</taxon>
        <taxon>Acetobacteraceae</taxon>
        <taxon>Gluconobacter</taxon>
    </lineage>
</organism>
<evidence type="ECO:0008006" key="5">
    <source>
        <dbReference type="Google" id="ProtNLM"/>
    </source>
</evidence>
<name>G6XJH0_9PROT</name>
<dbReference type="EMBL" id="AGQV01000005">
    <property type="protein sequence ID" value="EHH68075.1"/>
    <property type="molecule type" value="Genomic_DNA"/>
</dbReference>
<dbReference type="STRING" id="1088869.GMO_18420"/>
<proteinExistence type="predicted"/>